<organism evidence="1 2">
    <name type="scientific">Funneliformis geosporum</name>
    <dbReference type="NCBI Taxonomy" id="1117311"/>
    <lineage>
        <taxon>Eukaryota</taxon>
        <taxon>Fungi</taxon>
        <taxon>Fungi incertae sedis</taxon>
        <taxon>Mucoromycota</taxon>
        <taxon>Glomeromycotina</taxon>
        <taxon>Glomeromycetes</taxon>
        <taxon>Glomerales</taxon>
        <taxon>Glomeraceae</taxon>
        <taxon>Funneliformis</taxon>
    </lineage>
</organism>
<reference evidence="1" key="1">
    <citation type="submission" date="2022-08" db="EMBL/GenBank/DDBJ databases">
        <authorList>
            <person name="Kallberg Y."/>
            <person name="Tangrot J."/>
            <person name="Rosling A."/>
        </authorList>
    </citation>
    <scope>NUCLEOTIDE SEQUENCE</scope>
    <source>
        <strain evidence="1">Wild A</strain>
    </source>
</reference>
<dbReference type="EMBL" id="CAMKVN010002864">
    <property type="protein sequence ID" value="CAI2182889.1"/>
    <property type="molecule type" value="Genomic_DNA"/>
</dbReference>
<comment type="caution">
    <text evidence="1">The sequence shown here is derived from an EMBL/GenBank/DDBJ whole genome shotgun (WGS) entry which is preliminary data.</text>
</comment>
<evidence type="ECO:0000313" key="1">
    <source>
        <dbReference type="EMBL" id="CAI2182889.1"/>
    </source>
</evidence>
<dbReference type="AlphaFoldDB" id="A0A9W4WS77"/>
<proteinExistence type="predicted"/>
<name>A0A9W4WS77_9GLOM</name>
<gene>
    <name evidence="1" type="ORF">FWILDA_LOCUS10803</name>
</gene>
<dbReference type="Proteomes" id="UP001153678">
    <property type="component" value="Unassembled WGS sequence"/>
</dbReference>
<protein>
    <submittedName>
        <fullName evidence="1">13621_t:CDS:1</fullName>
    </submittedName>
</protein>
<sequence length="337" mass="37587">MVSLAYAEPVEIRRGKKSTHLTIGPEKYKYTGCDIYHVRANNMQDLIYKRGLTSVNKTYVAPVASDDKDMKDNSTRMIKKFSHSDQNGKSASKLKEFASNSSVHRGSSFSSSTHMSNTEKKRYKSIEVFTQIIISLAKCLFIMKQHAADFKMQQPLQHENPQISNTNAPTIHTTQNTLTPQIITTRGTNSTRLHSPIVMGFAAWVQLAGAGIGAATAEIIATPSYNNSSNMSAVPVITISAPLTPDPCTEELLEALTIEQLSMIERTMQYVKRKKVKESKKQNPLDEISNVTTDIDSLVVNINMHNSTTQNANFKFYINFTGSPNYDPRILYILKPS</sequence>
<accession>A0A9W4WS77</accession>
<evidence type="ECO:0000313" key="2">
    <source>
        <dbReference type="Proteomes" id="UP001153678"/>
    </source>
</evidence>
<keyword evidence="2" id="KW-1185">Reference proteome</keyword>